<keyword evidence="5" id="KW-1185">Reference proteome</keyword>
<feature type="domain" description="Conserved virulence factor B first S1" evidence="2">
    <location>
        <begin position="4"/>
        <end position="63"/>
    </location>
</feature>
<reference evidence="4" key="2">
    <citation type="submission" date="2023-01" db="EMBL/GenBank/DDBJ databases">
        <title>Gilvimarinus xylanilyticus HB14 isolated from Caulerpa lentillifera aquaculture base in Hainan, China.</title>
        <authorList>
            <person name="Zhang Y.-J."/>
        </authorList>
    </citation>
    <scope>NUCLEOTIDE SEQUENCE</scope>
    <source>
        <strain evidence="4">HB14</strain>
    </source>
</reference>
<dbReference type="InterPro" id="IPR036388">
    <property type="entry name" value="WH-like_DNA-bd_sf"/>
</dbReference>
<dbReference type="Pfam" id="PF13509">
    <property type="entry name" value="S1_2"/>
    <property type="match status" value="1"/>
</dbReference>
<name>A0A9X2KW62_9GAMM</name>
<dbReference type="InterPro" id="IPR012340">
    <property type="entry name" value="NA-bd_OB-fold"/>
</dbReference>
<evidence type="ECO:0000259" key="3">
    <source>
        <dbReference type="Pfam" id="PF17783"/>
    </source>
</evidence>
<dbReference type="Gene3D" id="2.40.50.140">
    <property type="entry name" value="Nucleic acid-binding proteins"/>
    <property type="match status" value="2"/>
</dbReference>
<organism evidence="4 5">
    <name type="scientific">Gilvimarinus xylanilyticus</name>
    <dbReference type="NCBI Taxonomy" id="2944139"/>
    <lineage>
        <taxon>Bacteria</taxon>
        <taxon>Pseudomonadati</taxon>
        <taxon>Pseudomonadota</taxon>
        <taxon>Gammaproteobacteria</taxon>
        <taxon>Cellvibrionales</taxon>
        <taxon>Cellvibrionaceae</taxon>
        <taxon>Gilvimarinus</taxon>
    </lineage>
</organism>
<dbReference type="InterPro" id="IPR040764">
    <property type="entry name" value="CvfB_WH"/>
</dbReference>
<dbReference type="Proteomes" id="UP001139319">
    <property type="component" value="Unassembled WGS sequence"/>
</dbReference>
<dbReference type="PIRSF" id="PIRSF012524">
    <property type="entry name" value="YitL_S1"/>
    <property type="match status" value="1"/>
</dbReference>
<dbReference type="Pfam" id="PF17783">
    <property type="entry name" value="WHD_CvfB"/>
    <property type="match status" value="1"/>
</dbReference>
<feature type="domain" description="Conserved virulence factor B-like winged helix" evidence="3">
    <location>
        <begin position="218"/>
        <end position="275"/>
    </location>
</feature>
<dbReference type="AlphaFoldDB" id="A0A9X2KW62"/>
<dbReference type="RefSeq" id="WP_253966935.1">
    <property type="nucleotide sequence ID" value="NZ_JAMFTH010000001.1"/>
</dbReference>
<accession>A0A9X2KW62</accession>
<evidence type="ECO:0000313" key="4">
    <source>
        <dbReference type="EMBL" id="MCP8898665.1"/>
    </source>
</evidence>
<protein>
    <submittedName>
        <fullName evidence="4">S1-like domain-containing RNA-binding protein</fullName>
    </submittedName>
</protein>
<dbReference type="InterPro" id="IPR039566">
    <property type="entry name" value="CvfB_S1_st"/>
</dbReference>
<gene>
    <name evidence="4" type="ORF">M6D89_05060</name>
</gene>
<proteinExistence type="inferred from homology"/>
<comment type="similarity">
    <text evidence="1">Belongs to the CvfB family.</text>
</comment>
<evidence type="ECO:0000256" key="1">
    <source>
        <dbReference type="PIRNR" id="PIRNR012524"/>
    </source>
</evidence>
<reference evidence="4" key="1">
    <citation type="submission" date="2022-05" db="EMBL/GenBank/DDBJ databases">
        <authorList>
            <person name="Sun H.-N."/>
        </authorList>
    </citation>
    <scope>NUCLEOTIDE SEQUENCE</scope>
    <source>
        <strain evidence="4">HB14</strain>
    </source>
</reference>
<evidence type="ECO:0000259" key="2">
    <source>
        <dbReference type="Pfam" id="PF13509"/>
    </source>
</evidence>
<dbReference type="PANTHER" id="PTHR37296:SF1">
    <property type="entry name" value="CONSERVED VIRULENCE FACTOR B"/>
    <property type="match status" value="1"/>
</dbReference>
<sequence length="276" mass="31226">MAQIGQHARLPIVKLVDFGAYLDAQELGNVLLPKRYLDDSMSLGDEIDVFIHLDSNDIPVATTLKPRACVGESAYLPVADINDAGAFLDWGLPKHLLVPFNEQHKRFEMGRSYVVTLFLDPYSQRIAASSKLNRHLEENGKALKINQAVELLICGKSDMGYKAVIDHHYLGLIFRDDAFRQLSYGERIQGYIKNIRRDGKIDLSLQPSGDKGRDRLQQKILDHLKANGGRSDLNDRAQPDDIYREFNVSKGAYKKALGALYKQRLIVIDHQEIRLI</sequence>
<evidence type="ECO:0000313" key="5">
    <source>
        <dbReference type="Proteomes" id="UP001139319"/>
    </source>
</evidence>
<dbReference type="InterPro" id="IPR014464">
    <property type="entry name" value="CvfB_fam"/>
</dbReference>
<dbReference type="PANTHER" id="PTHR37296">
    <property type="entry name" value="CONSERVED VIRULENCE FACTOR B"/>
    <property type="match status" value="1"/>
</dbReference>
<dbReference type="Gene3D" id="1.10.10.10">
    <property type="entry name" value="Winged helix-like DNA-binding domain superfamily/Winged helix DNA-binding domain"/>
    <property type="match status" value="1"/>
</dbReference>
<dbReference type="EMBL" id="JAMFTH010000001">
    <property type="protein sequence ID" value="MCP8898665.1"/>
    <property type="molecule type" value="Genomic_DNA"/>
</dbReference>
<comment type="caution">
    <text evidence="4">The sequence shown here is derived from an EMBL/GenBank/DDBJ whole genome shotgun (WGS) entry which is preliminary data.</text>
</comment>